<comment type="caution">
    <text evidence="2">The sequence shown here is derived from an EMBL/GenBank/DDBJ whole genome shotgun (WGS) entry which is preliminary data.</text>
</comment>
<organism evidence="2 3">
    <name type="scientific">Segatella cerevisiae</name>
    <dbReference type="NCBI Taxonomy" id="2053716"/>
    <lineage>
        <taxon>Bacteria</taxon>
        <taxon>Pseudomonadati</taxon>
        <taxon>Bacteroidota</taxon>
        <taxon>Bacteroidia</taxon>
        <taxon>Bacteroidales</taxon>
        <taxon>Prevotellaceae</taxon>
        <taxon>Segatella</taxon>
    </lineage>
</organism>
<dbReference type="SUPFAM" id="SSF48452">
    <property type="entry name" value="TPR-like"/>
    <property type="match status" value="1"/>
</dbReference>
<keyword evidence="3" id="KW-1185">Reference proteome</keyword>
<dbReference type="InterPro" id="IPR041662">
    <property type="entry name" value="SusD-like_2"/>
</dbReference>
<reference evidence="2 3" key="1">
    <citation type="submission" date="2022-06" db="EMBL/GenBank/DDBJ databases">
        <title>A taxonomic note on the genus Prevotella: Description of four novel genera and emended description of the genera Hallella and Xylanibacter.</title>
        <authorList>
            <person name="Hitch T.C.A."/>
        </authorList>
    </citation>
    <scope>NUCLEOTIDE SEQUENCE [LARGE SCALE GENOMIC DNA]</scope>
    <source>
        <strain evidence="2 3">DSM 100619</strain>
    </source>
</reference>
<dbReference type="RefSeq" id="WP_252760354.1">
    <property type="nucleotide sequence ID" value="NZ_JAMXLY010000009.1"/>
</dbReference>
<keyword evidence="1" id="KW-0732">Signal</keyword>
<sequence>MKIIKYILFGAFILSTAASCNNYLDVNTDPDNPTSENAAIKERLPWIENYYTYAWGCASMRACTIAGLLTQTSTASSAGLLAAWNPTQVVSVTVYQNIYLGAGVNIDPMINRAKEENAYSYEGAGFCLKAMSFMTMLDLYGESPMSEAFTGKTNPGYDDGKKIYYQCMDCLDSAITYFQKEQPASATKFSDGDIWNEGDKDKWLKLCYGLKARYMLRLSKKSDLFKPQDILDALEKGPQSNDDNTSVKNYNVDGDETNFTVGDPYQTSSVWDYTAYGSTQRETRWYINLLTNQFTGGSGIIDPRMSKLVPAMMKDIALNKTGKVLSYGWSRDAGVDMMNSDIRQNGGPVNASYATSAAVNLTYDISDATALNTFVTAMRKIHPVSVSGSKVTVTYAPGSAYCNTTDYRRAGDTLYVNMRSNSLSTSGRSATDLCYYPASGYDFIGGTGTFYARPNSDTDLLTYSEMCFIKAEVYFRMGDKAKALAAYKEGIQANFDRMQTRLNEWKSAGSTNPDEMPMNDGDIAAYMSSKAVCQDASNLTMADIMRQKTIALGINLEVWNDMRRFNYSAGNVGNFGVVYPDYKRPAEFTATNKITGQSPSDLTYWFQRFQQSSIESSYNLSQLEASNKLAMKDAIWSCPVWWACSTDDEYYGYIK</sequence>
<evidence type="ECO:0000313" key="2">
    <source>
        <dbReference type="EMBL" id="MCO6024995.1"/>
    </source>
</evidence>
<dbReference type="Gene3D" id="1.25.40.390">
    <property type="match status" value="1"/>
</dbReference>
<dbReference type="Gene3D" id="1.20.120.840">
    <property type="entry name" value="SusD-like, tetratrico peptide repeats domain"/>
    <property type="match status" value="1"/>
</dbReference>
<protein>
    <submittedName>
        <fullName evidence="2">SusD/RagB family nutrient-binding outer membrane lipoprotein</fullName>
    </submittedName>
</protein>
<keyword evidence="2" id="KW-0449">Lipoprotein</keyword>
<dbReference type="Proteomes" id="UP001204015">
    <property type="component" value="Unassembled WGS sequence"/>
</dbReference>
<feature type="chain" id="PRO_5046388323" evidence="1">
    <location>
        <begin position="21"/>
        <end position="655"/>
    </location>
</feature>
<dbReference type="Pfam" id="PF12771">
    <property type="entry name" value="SusD-like_2"/>
    <property type="match status" value="1"/>
</dbReference>
<gene>
    <name evidence="2" type="ORF">NG821_03900</name>
</gene>
<evidence type="ECO:0000313" key="3">
    <source>
        <dbReference type="Proteomes" id="UP001204015"/>
    </source>
</evidence>
<proteinExistence type="predicted"/>
<feature type="signal peptide" evidence="1">
    <location>
        <begin position="1"/>
        <end position="20"/>
    </location>
</feature>
<dbReference type="PROSITE" id="PS51257">
    <property type="entry name" value="PROKAR_LIPOPROTEIN"/>
    <property type="match status" value="1"/>
</dbReference>
<dbReference type="InterPro" id="IPR011990">
    <property type="entry name" value="TPR-like_helical_dom_sf"/>
</dbReference>
<name>A0ABT1BWB4_9BACT</name>
<accession>A0ABT1BWB4</accession>
<evidence type="ECO:0000256" key="1">
    <source>
        <dbReference type="SAM" id="SignalP"/>
    </source>
</evidence>
<dbReference type="EMBL" id="JAMXLY010000009">
    <property type="protein sequence ID" value="MCO6024995.1"/>
    <property type="molecule type" value="Genomic_DNA"/>
</dbReference>